<feature type="compositionally biased region" description="Acidic residues" evidence="3">
    <location>
        <begin position="239"/>
        <end position="248"/>
    </location>
</feature>
<dbReference type="EMBL" id="HBHQ01026688">
    <property type="protein sequence ID" value="CAD9826240.1"/>
    <property type="molecule type" value="Transcribed_RNA"/>
</dbReference>
<dbReference type="Gene3D" id="1.20.930.10">
    <property type="entry name" value="Conserved domain common to transcription factors TFIIS, elongin A, CRSP70"/>
    <property type="match status" value="1"/>
</dbReference>
<proteinExistence type="inferred from homology"/>
<dbReference type="PANTHER" id="PTHR46010:SF1">
    <property type="entry name" value="PROTEIN IWS1 HOMOLOG"/>
    <property type="match status" value="1"/>
</dbReference>
<feature type="compositionally biased region" description="Acidic residues" evidence="3">
    <location>
        <begin position="180"/>
        <end position="191"/>
    </location>
</feature>
<comment type="similarity">
    <text evidence="1">Belongs to the IWS1 family.</text>
</comment>
<feature type="compositionally biased region" description="Basic residues" evidence="3">
    <location>
        <begin position="221"/>
        <end position="233"/>
    </location>
</feature>
<dbReference type="GO" id="GO:0005634">
    <property type="term" value="C:nucleus"/>
    <property type="evidence" value="ECO:0007669"/>
    <property type="project" value="UniProtKB-SubCell"/>
</dbReference>
<dbReference type="InterPro" id="IPR017923">
    <property type="entry name" value="TFIIS_N"/>
</dbReference>
<evidence type="ECO:0000256" key="2">
    <source>
        <dbReference type="PROSITE-ProRule" id="PRU00649"/>
    </source>
</evidence>
<feature type="compositionally biased region" description="Basic and acidic residues" evidence="3">
    <location>
        <begin position="192"/>
        <end position="205"/>
    </location>
</feature>
<gene>
    <name evidence="5" type="ORF">ASEP1449_LOCUS18074</name>
</gene>
<dbReference type="InterPro" id="IPR035441">
    <property type="entry name" value="TFIIS/LEDGF_dom_sf"/>
</dbReference>
<feature type="domain" description="TFIIS N-terminal" evidence="4">
    <location>
        <begin position="330"/>
        <end position="411"/>
    </location>
</feature>
<feature type="region of interest" description="Disordered" evidence="3">
    <location>
        <begin position="433"/>
        <end position="457"/>
    </location>
</feature>
<feature type="compositionally biased region" description="Basic and acidic residues" evidence="3">
    <location>
        <begin position="133"/>
        <end position="162"/>
    </location>
</feature>
<feature type="region of interest" description="Disordered" evidence="3">
    <location>
        <begin position="1"/>
        <end position="249"/>
    </location>
</feature>
<comment type="subcellular location">
    <subcellularLocation>
        <location evidence="2">Nucleus</location>
    </subcellularLocation>
</comment>
<protein>
    <recommendedName>
        <fullName evidence="4">TFIIS N-terminal domain-containing protein</fullName>
    </recommendedName>
</protein>
<feature type="region of interest" description="Disordered" evidence="3">
    <location>
        <begin position="491"/>
        <end position="548"/>
    </location>
</feature>
<accession>A0A7S2UPN5</accession>
<evidence type="ECO:0000256" key="1">
    <source>
        <dbReference type="ARBA" id="ARBA00037992"/>
    </source>
</evidence>
<feature type="compositionally biased region" description="Basic and acidic residues" evidence="3">
    <location>
        <begin position="494"/>
        <end position="505"/>
    </location>
</feature>
<reference evidence="5" key="1">
    <citation type="submission" date="2021-01" db="EMBL/GenBank/DDBJ databases">
        <authorList>
            <person name="Corre E."/>
            <person name="Pelletier E."/>
            <person name="Niang G."/>
            <person name="Scheremetjew M."/>
            <person name="Finn R."/>
            <person name="Kale V."/>
            <person name="Holt S."/>
            <person name="Cochrane G."/>
            <person name="Meng A."/>
            <person name="Brown T."/>
            <person name="Cohen L."/>
        </authorList>
    </citation>
    <scope>NUCLEOTIDE SEQUENCE</scope>
    <source>
        <strain evidence="5">CCMP2084</strain>
    </source>
</reference>
<name>A0A7S2UPN5_9STRA</name>
<dbReference type="PROSITE" id="PS51319">
    <property type="entry name" value="TFIIS_N"/>
    <property type="match status" value="1"/>
</dbReference>
<dbReference type="InterPro" id="IPR051037">
    <property type="entry name" value="RNAPII_TF_IWS1"/>
</dbReference>
<feature type="compositionally biased region" description="Basic and acidic residues" evidence="3">
    <location>
        <begin position="515"/>
        <end position="529"/>
    </location>
</feature>
<feature type="compositionally biased region" description="Acidic residues" evidence="3">
    <location>
        <begin position="55"/>
        <end position="67"/>
    </location>
</feature>
<dbReference type="PANTHER" id="PTHR46010">
    <property type="entry name" value="PROTEIN IWS1 HOMOLOG"/>
    <property type="match status" value="1"/>
</dbReference>
<feature type="compositionally biased region" description="Basic residues" evidence="3">
    <location>
        <begin position="29"/>
        <end position="48"/>
    </location>
</feature>
<evidence type="ECO:0000259" key="4">
    <source>
        <dbReference type="PROSITE" id="PS51319"/>
    </source>
</evidence>
<dbReference type="GO" id="GO:0016973">
    <property type="term" value="P:poly(A)+ mRNA export from nucleus"/>
    <property type="evidence" value="ECO:0007669"/>
    <property type="project" value="TreeGrafter"/>
</dbReference>
<feature type="compositionally biased region" description="Low complexity" evidence="3">
    <location>
        <begin position="444"/>
        <end position="454"/>
    </location>
</feature>
<feature type="compositionally biased region" description="Acidic residues" evidence="3">
    <location>
        <begin position="206"/>
        <end position="217"/>
    </location>
</feature>
<evidence type="ECO:0000313" key="5">
    <source>
        <dbReference type="EMBL" id="CAD9826240.1"/>
    </source>
</evidence>
<evidence type="ECO:0000256" key="3">
    <source>
        <dbReference type="SAM" id="MobiDB-lite"/>
    </source>
</evidence>
<sequence>MDDDLFGESSSDGDDTDDMIAASAAKKAPAAKKKASAKKKTLKKKKKPERSIPDADNDLDDDSDDDAKEEKDEAAALFDSDDSEDDAPKKKKMKKVKRKKTKDVKKAPVLSKKERMDALRKKKRMAAGSEQQARPEKEKPKSRVDMTDEERLKLAEQRKAEGYDSGDSYNSATFQRTKEDDDFIDVEGLDEDALKEFYAEQHFDDERPDSDASDSDDDGGKRKKKKGKAKRKRGPDALSSDDEEEGEPDNPIMAAVHRMKKKKKQPVKQIEKETIAKALLNKMDSAADEDDQAVAERRPAMKKLSILTDVIDMLAKRDMMRVLLDEGLLVRCKRWIQPLPNGKLGNVTVRQRLLQAIGNMSGEDGVRQDDLKRSDFGKVTMTLYMHKNETPALKMQLKGLIDQWSRPIFQKSGNMKDLERVGRRDKGLVALARAQQQGSERRLSAGASPSSSGKAAKDVTSILARGFEAKASRDLGNNRVRVPYSKGFQFTVRPTDKISSDDAKQQGRGRPMGAEGRDALSKRMLEKKRPTAKNQRSANISVVGRPTK</sequence>
<dbReference type="AlphaFoldDB" id="A0A7S2UPN5"/>
<organism evidence="5">
    <name type="scientific">Attheya septentrionalis</name>
    <dbReference type="NCBI Taxonomy" id="420275"/>
    <lineage>
        <taxon>Eukaryota</taxon>
        <taxon>Sar</taxon>
        <taxon>Stramenopiles</taxon>
        <taxon>Ochrophyta</taxon>
        <taxon>Bacillariophyta</taxon>
        <taxon>Coscinodiscophyceae</taxon>
        <taxon>Chaetocerotophycidae</taxon>
        <taxon>Chaetocerotales</taxon>
        <taxon>Attheyaceae</taxon>
        <taxon>Attheya</taxon>
    </lineage>
</organism>
<keyword evidence="2" id="KW-0539">Nucleus</keyword>
<feature type="compositionally biased region" description="Basic residues" evidence="3">
    <location>
        <begin position="89"/>
        <end position="103"/>
    </location>
</feature>
<feature type="compositionally biased region" description="Acidic residues" evidence="3">
    <location>
        <begin position="1"/>
        <end position="18"/>
    </location>
</feature>